<dbReference type="Proteomes" id="UP000078543">
    <property type="component" value="Unassembled WGS sequence"/>
</dbReference>
<reference evidence="3 4" key="1">
    <citation type="submission" date="2016-04" db="EMBL/GenBank/DDBJ databases">
        <title>Draft genome sequence of freshwater magnetotactic bacteria Magnetospirillum marisnigri SP-1 and Magnetospirillum moscoviense BB-1.</title>
        <authorList>
            <person name="Koziaeva V."/>
            <person name="Dziuba M.V."/>
            <person name="Ivanov T.M."/>
            <person name="Kuznetsov B."/>
            <person name="Grouzdev D.S."/>
        </authorList>
    </citation>
    <scope>NUCLEOTIDE SEQUENCE [LARGE SCALE GENOMIC DNA]</scope>
    <source>
        <strain evidence="3 4">BB-1</strain>
    </source>
</reference>
<name>A0A178N0M0_9PROT</name>
<dbReference type="InterPro" id="IPR011990">
    <property type="entry name" value="TPR-like_helical_dom_sf"/>
</dbReference>
<dbReference type="STRING" id="1437059.A6A05_18015"/>
<protein>
    <submittedName>
        <fullName evidence="3">Uncharacterized protein</fullName>
    </submittedName>
</protein>
<keyword evidence="2" id="KW-0732">Signal</keyword>
<dbReference type="OrthoDB" id="9815010at2"/>
<accession>A0A178N0M0</accession>
<organism evidence="3 4">
    <name type="scientific">Magnetospirillum moscoviense</name>
    <dbReference type="NCBI Taxonomy" id="1437059"/>
    <lineage>
        <taxon>Bacteria</taxon>
        <taxon>Pseudomonadati</taxon>
        <taxon>Pseudomonadota</taxon>
        <taxon>Alphaproteobacteria</taxon>
        <taxon>Rhodospirillales</taxon>
        <taxon>Rhodospirillaceae</taxon>
        <taxon>Magnetospirillum</taxon>
    </lineage>
</organism>
<evidence type="ECO:0000256" key="2">
    <source>
        <dbReference type="SAM" id="SignalP"/>
    </source>
</evidence>
<dbReference type="SMART" id="SM00028">
    <property type="entry name" value="TPR"/>
    <property type="match status" value="2"/>
</dbReference>
<dbReference type="InterPro" id="IPR019734">
    <property type="entry name" value="TPR_rpt"/>
</dbReference>
<keyword evidence="4" id="KW-1185">Reference proteome</keyword>
<dbReference type="PROSITE" id="PS51257">
    <property type="entry name" value="PROKAR_LIPOPROTEIN"/>
    <property type="match status" value="1"/>
</dbReference>
<dbReference type="Gene3D" id="1.25.40.10">
    <property type="entry name" value="Tetratricopeptide repeat domain"/>
    <property type="match status" value="1"/>
</dbReference>
<dbReference type="PROSITE" id="PS50005">
    <property type="entry name" value="TPR"/>
    <property type="match status" value="1"/>
</dbReference>
<dbReference type="RefSeq" id="WP_068496228.1">
    <property type="nucleotide sequence ID" value="NZ_LWQU01000001.1"/>
</dbReference>
<proteinExistence type="predicted"/>
<feature type="repeat" description="TPR" evidence="1">
    <location>
        <begin position="138"/>
        <end position="171"/>
    </location>
</feature>
<gene>
    <name evidence="3" type="ORF">A6A05_18015</name>
</gene>
<keyword evidence="1" id="KW-0802">TPR repeat</keyword>
<evidence type="ECO:0000313" key="3">
    <source>
        <dbReference type="EMBL" id="OAN68029.1"/>
    </source>
</evidence>
<evidence type="ECO:0000256" key="1">
    <source>
        <dbReference type="PROSITE-ProRule" id="PRU00339"/>
    </source>
</evidence>
<dbReference type="EMBL" id="LWQU01000001">
    <property type="protein sequence ID" value="OAN68029.1"/>
    <property type="molecule type" value="Genomic_DNA"/>
</dbReference>
<feature type="signal peptide" evidence="2">
    <location>
        <begin position="1"/>
        <end position="24"/>
    </location>
</feature>
<dbReference type="AlphaFoldDB" id="A0A178N0M0"/>
<evidence type="ECO:0000313" key="4">
    <source>
        <dbReference type="Proteomes" id="UP000078543"/>
    </source>
</evidence>
<comment type="caution">
    <text evidence="3">The sequence shown here is derived from an EMBL/GenBank/DDBJ whole genome shotgun (WGS) entry which is preliminary data.</text>
</comment>
<feature type="chain" id="PRO_5008092422" evidence="2">
    <location>
        <begin position="25"/>
        <end position="190"/>
    </location>
</feature>
<dbReference type="SUPFAM" id="SSF48452">
    <property type="entry name" value="TPR-like"/>
    <property type="match status" value="1"/>
</dbReference>
<sequence length="190" mass="20654">MSRFFASLALGLFLLLSASCSPTAPPPRPEPVVGLDRLFERLRSTDNPAEAQAIEAAIRHLWAKTGPQVANTLMAHAMDAAHQGQHRIALALLDRVVMLAPSFPEGWAMRASLHFLSDNPMAAVADLAHTLALEPRHFAALASLGYIMVEMNEPKAALQAFELSLAVNPHQPDLMDQAKRLLRLTGGRLI</sequence>